<keyword evidence="2" id="KW-1185">Reference proteome</keyword>
<gene>
    <name evidence="1" type="ORF">TAV2_LOCUS12520</name>
</gene>
<accession>A0AAU9SDK1</accession>
<evidence type="ECO:0000313" key="1">
    <source>
        <dbReference type="EMBL" id="CAH2060925.1"/>
    </source>
</evidence>
<proteinExistence type="predicted"/>
<organism evidence="1 2">
    <name type="scientific">Thlaspi arvense</name>
    <name type="common">Field penny-cress</name>
    <dbReference type="NCBI Taxonomy" id="13288"/>
    <lineage>
        <taxon>Eukaryota</taxon>
        <taxon>Viridiplantae</taxon>
        <taxon>Streptophyta</taxon>
        <taxon>Embryophyta</taxon>
        <taxon>Tracheophyta</taxon>
        <taxon>Spermatophyta</taxon>
        <taxon>Magnoliopsida</taxon>
        <taxon>eudicotyledons</taxon>
        <taxon>Gunneridae</taxon>
        <taxon>Pentapetalae</taxon>
        <taxon>rosids</taxon>
        <taxon>malvids</taxon>
        <taxon>Brassicales</taxon>
        <taxon>Brassicaceae</taxon>
        <taxon>Thlaspideae</taxon>
        <taxon>Thlaspi</taxon>
    </lineage>
</organism>
<dbReference type="EMBL" id="OU466860">
    <property type="protein sequence ID" value="CAH2060925.1"/>
    <property type="molecule type" value="Genomic_DNA"/>
</dbReference>
<sequence length="79" mass="8838">MPCIRCLKTDSLSSFLSPKLCSIPPCFNSPLLTPDSIWCFSVGVRRRNWLLKFSNPSSLTSNSLEIKSLKAVTLFLFPS</sequence>
<reference evidence="1 2" key="1">
    <citation type="submission" date="2022-03" db="EMBL/GenBank/DDBJ databases">
        <authorList>
            <person name="Nunn A."/>
            <person name="Chopra R."/>
            <person name="Nunn A."/>
            <person name="Contreras Garrido A."/>
        </authorList>
    </citation>
    <scope>NUCLEOTIDE SEQUENCE [LARGE SCALE GENOMIC DNA]</scope>
</reference>
<dbReference type="Proteomes" id="UP000836841">
    <property type="component" value="Chromosome 4"/>
</dbReference>
<evidence type="ECO:0000313" key="2">
    <source>
        <dbReference type="Proteomes" id="UP000836841"/>
    </source>
</evidence>
<name>A0AAU9SDK1_THLAR</name>
<dbReference type="AlphaFoldDB" id="A0AAU9SDK1"/>
<protein>
    <submittedName>
        <fullName evidence="1">Uncharacterized protein</fullName>
    </submittedName>
</protein>